<accession>X0XHL7</accession>
<comment type="caution">
    <text evidence="1">The sequence shown here is derived from an EMBL/GenBank/DDBJ whole genome shotgun (WGS) entry which is preliminary data.</text>
</comment>
<dbReference type="EMBL" id="BARS01055063">
    <property type="protein sequence ID" value="GAG42669.1"/>
    <property type="molecule type" value="Genomic_DNA"/>
</dbReference>
<reference evidence="1" key="1">
    <citation type="journal article" date="2014" name="Front. Microbiol.">
        <title>High frequency of phylogenetically diverse reductive dehalogenase-homologous genes in deep subseafloor sedimentary metagenomes.</title>
        <authorList>
            <person name="Kawai M."/>
            <person name="Futagami T."/>
            <person name="Toyoda A."/>
            <person name="Takaki Y."/>
            <person name="Nishi S."/>
            <person name="Hori S."/>
            <person name="Arai W."/>
            <person name="Tsubouchi T."/>
            <person name="Morono Y."/>
            <person name="Uchiyama I."/>
            <person name="Ito T."/>
            <person name="Fujiyama A."/>
            <person name="Inagaki F."/>
            <person name="Takami H."/>
        </authorList>
    </citation>
    <scope>NUCLEOTIDE SEQUENCE</scope>
    <source>
        <strain evidence="1">Expedition CK06-06</strain>
    </source>
</reference>
<gene>
    <name evidence="1" type="ORF">S01H1_81377</name>
</gene>
<dbReference type="AlphaFoldDB" id="X0XHL7"/>
<organism evidence="1">
    <name type="scientific">marine sediment metagenome</name>
    <dbReference type="NCBI Taxonomy" id="412755"/>
    <lineage>
        <taxon>unclassified sequences</taxon>
        <taxon>metagenomes</taxon>
        <taxon>ecological metagenomes</taxon>
    </lineage>
</organism>
<name>X0XHL7_9ZZZZ</name>
<sequence length="38" mass="4368">MKLYDVPRNSKINVGGVILDFKHVDGMYSKCYTEEGYP</sequence>
<evidence type="ECO:0000313" key="1">
    <source>
        <dbReference type="EMBL" id="GAG42669.1"/>
    </source>
</evidence>
<feature type="non-terminal residue" evidence="1">
    <location>
        <position position="38"/>
    </location>
</feature>
<protein>
    <submittedName>
        <fullName evidence="1">Uncharacterized protein</fullName>
    </submittedName>
</protein>
<proteinExistence type="predicted"/>